<keyword evidence="3" id="KW-1185">Reference proteome</keyword>
<dbReference type="EMBL" id="CAJJDN010000049">
    <property type="protein sequence ID" value="CAD8086323.1"/>
    <property type="molecule type" value="Genomic_DNA"/>
</dbReference>
<keyword evidence="1" id="KW-1133">Transmembrane helix</keyword>
<keyword evidence="1" id="KW-0812">Transmembrane</keyword>
<feature type="transmembrane region" description="Helical" evidence="1">
    <location>
        <begin position="20"/>
        <end position="43"/>
    </location>
</feature>
<organism evidence="2 3">
    <name type="scientific">Paramecium sonneborni</name>
    <dbReference type="NCBI Taxonomy" id="65129"/>
    <lineage>
        <taxon>Eukaryota</taxon>
        <taxon>Sar</taxon>
        <taxon>Alveolata</taxon>
        <taxon>Ciliophora</taxon>
        <taxon>Intramacronucleata</taxon>
        <taxon>Oligohymenophorea</taxon>
        <taxon>Peniculida</taxon>
        <taxon>Parameciidae</taxon>
        <taxon>Paramecium</taxon>
    </lineage>
</organism>
<protein>
    <recommendedName>
        <fullName evidence="4">Transmembrane protein</fullName>
    </recommendedName>
</protein>
<reference evidence="2" key="1">
    <citation type="submission" date="2021-01" db="EMBL/GenBank/DDBJ databases">
        <authorList>
            <consortium name="Genoscope - CEA"/>
            <person name="William W."/>
        </authorList>
    </citation>
    <scope>NUCLEOTIDE SEQUENCE</scope>
</reference>
<evidence type="ECO:0000313" key="3">
    <source>
        <dbReference type="Proteomes" id="UP000692954"/>
    </source>
</evidence>
<evidence type="ECO:0000313" key="2">
    <source>
        <dbReference type="EMBL" id="CAD8086323.1"/>
    </source>
</evidence>
<sequence>MNTFINLDLVKLSQFNINIIITLSSIQLQCFNVYITVLILNFFKVVLKTQFSLIHVYQKIQNNLQMNIQNDEISFKQQPYYFQIIHIKIPKDNLEIERQILNRQNNKNSYFIRNNIKGLSLSVSTSFQNEIYLTSKSELNQEQDK</sequence>
<evidence type="ECO:0008006" key="4">
    <source>
        <dbReference type="Google" id="ProtNLM"/>
    </source>
</evidence>
<dbReference type="Proteomes" id="UP000692954">
    <property type="component" value="Unassembled WGS sequence"/>
</dbReference>
<accession>A0A8S1N9R5</accession>
<dbReference type="AlphaFoldDB" id="A0A8S1N9R5"/>
<gene>
    <name evidence="2" type="ORF">PSON_ATCC_30995.1.T0490305</name>
</gene>
<comment type="caution">
    <text evidence="2">The sequence shown here is derived from an EMBL/GenBank/DDBJ whole genome shotgun (WGS) entry which is preliminary data.</text>
</comment>
<proteinExistence type="predicted"/>
<keyword evidence="1" id="KW-0472">Membrane</keyword>
<evidence type="ECO:0000256" key="1">
    <source>
        <dbReference type="SAM" id="Phobius"/>
    </source>
</evidence>
<name>A0A8S1N9R5_9CILI</name>